<gene>
    <name evidence="1" type="ORF">AVEN_65254_1</name>
</gene>
<comment type="caution">
    <text evidence="1">The sequence shown here is derived from an EMBL/GenBank/DDBJ whole genome shotgun (WGS) entry which is preliminary data.</text>
</comment>
<evidence type="ECO:0000313" key="2">
    <source>
        <dbReference type="Proteomes" id="UP000499080"/>
    </source>
</evidence>
<dbReference type="Proteomes" id="UP000499080">
    <property type="component" value="Unassembled WGS sequence"/>
</dbReference>
<dbReference type="EMBL" id="BGPR01000016">
    <property type="protein sequence ID" value="GBL78685.1"/>
    <property type="molecule type" value="Genomic_DNA"/>
</dbReference>
<proteinExistence type="predicted"/>
<accession>A0A4Y2AHI8</accession>
<sequence length="93" mass="10398">MVCHLSLVQLYLCPVLKQHEGDFGTDSVILNRGQMTRTTPEPESLSPNFQAIPAEGYLTTTDLMCTRPAYTAVLWCFELRSRDFTTSPLGMLA</sequence>
<name>A0A4Y2AHI8_ARAVE</name>
<dbReference type="AlphaFoldDB" id="A0A4Y2AHI8"/>
<evidence type="ECO:0000313" key="1">
    <source>
        <dbReference type="EMBL" id="GBL78685.1"/>
    </source>
</evidence>
<reference evidence="1 2" key="1">
    <citation type="journal article" date="2019" name="Sci. Rep.">
        <title>Orb-weaving spider Araneus ventricosus genome elucidates the spidroin gene catalogue.</title>
        <authorList>
            <person name="Kono N."/>
            <person name="Nakamura H."/>
            <person name="Ohtoshi R."/>
            <person name="Moran D.A.P."/>
            <person name="Shinohara A."/>
            <person name="Yoshida Y."/>
            <person name="Fujiwara M."/>
            <person name="Mori M."/>
            <person name="Tomita M."/>
            <person name="Arakawa K."/>
        </authorList>
    </citation>
    <scope>NUCLEOTIDE SEQUENCE [LARGE SCALE GENOMIC DNA]</scope>
</reference>
<keyword evidence="2" id="KW-1185">Reference proteome</keyword>
<protein>
    <submittedName>
        <fullName evidence="1">Uncharacterized protein</fullName>
    </submittedName>
</protein>
<organism evidence="1 2">
    <name type="scientific">Araneus ventricosus</name>
    <name type="common">Orbweaver spider</name>
    <name type="synonym">Epeira ventricosa</name>
    <dbReference type="NCBI Taxonomy" id="182803"/>
    <lineage>
        <taxon>Eukaryota</taxon>
        <taxon>Metazoa</taxon>
        <taxon>Ecdysozoa</taxon>
        <taxon>Arthropoda</taxon>
        <taxon>Chelicerata</taxon>
        <taxon>Arachnida</taxon>
        <taxon>Araneae</taxon>
        <taxon>Araneomorphae</taxon>
        <taxon>Entelegynae</taxon>
        <taxon>Araneoidea</taxon>
        <taxon>Araneidae</taxon>
        <taxon>Araneus</taxon>
    </lineage>
</organism>